<dbReference type="OrthoDB" id="9814639at2"/>
<dbReference type="Pfam" id="PF01522">
    <property type="entry name" value="Polysacc_deac_1"/>
    <property type="match status" value="1"/>
</dbReference>
<dbReference type="InterPro" id="IPR051398">
    <property type="entry name" value="Polysacch_Deacetylase"/>
</dbReference>
<feature type="domain" description="NodB homology" evidence="3">
    <location>
        <begin position="83"/>
        <end position="125"/>
    </location>
</feature>
<keyword evidence="5" id="KW-1185">Reference proteome</keyword>
<dbReference type="EMBL" id="CP021106">
    <property type="protein sequence ID" value="ARO86528.1"/>
    <property type="molecule type" value="Genomic_DNA"/>
</dbReference>
<dbReference type="KEGG" id="nlc:EBAPG3_001300"/>
<gene>
    <name evidence="4" type="ORF">EBAPG3_001300</name>
</gene>
<reference evidence="4 5" key="1">
    <citation type="journal article" date="2015" name="Int. J. Syst. Evol. Microbiol.">
        <title>Nitrosospira lacus sp. nov., a psychrotolerant, ammonia-oxidizing bacterium from sandy lake sediment.</title>
        <authorList>
            <person name="Urakawa H."/>
            <person name="Garcia J.C."/>
            <person name="Nielsen J.L."/>
            <person name="Le V.Q."/>
            <person name="Kozlowski J.A."/>
            <person name="Stein L.Y."/>
            <person name="Lim C.K."/>
            <person name="Pommerening-Roser A."/>
            <person name="Martens-Habbena W."/>
            <person name="Stahl D.A."/>
            <person name="Klotz M.G."/>
        </authorList>
    </citation>
    <scope>NUCLEOTIDE SEQUENCE [LARGE SCALE GENOMIC DNA]</scope>
    <source>
        <strain evidence="4 5">APG3</strain>
    </source>
</reference>
<evidence type="ECO:0000259" key="3">
    <source>
        <dbReference type="Pfam" id="PF01522"/>
    </source>
</evidence>
<dbReference type="GO" id="GO:0005975">
    <property type="term" value="P:carbohydrate metabolic process"/>
    <property type="evidence" value="ECO:0007669"/>
    <property type="project" value="InterPro"/>
</dbReference>
<proteinExistence type="predicted"/>
<sequence>MSFRQMVLAVVKALGGFGVARILTAPGLRIICYHGISVHDEHRFQPKLFMREDTFLERMAYLKRHDYPVLSLNEALALMYQKSLPPRAVVITFDDGWLGTGTKAAPALREHGFPSTVYVTTRDAVNGMPVFNVALRYLIWKGRGKALDMYCLGLAPGTIVLNSPDEREHAACRISEASEQGNDQERRALLMKLAEILEVDWNPDGDNPLFRLMTMEQLAQLPAQGMNVQLHTHRHRLPIGDRDGVESEITDNRVVLERIADRPLRHLCYPSGEFHPSQFPWLRALGIESATTCLSGFNYPHTERLELRRFLDGENIAQVEFEAELSGFLELMRKFRRAVGRR</sequence>
<dbReference type="PANTHER" id="PTHR34216:SF3">
    <property type="entry name" value="POLY-BETA-1,6-N-ACETYL-D-GLUCOSAMINE N-DEACETYLASE"/>
    <property type="match status" value="1"/>
</dbReference>
<dbReference type="AlphaFoldDB" id="A0A1W6SL56"/>
<name>A0A1W6SL56_9PROT</name>
<dbReference type="SUPFAM" id="SSF88713">
    <property type="entry name" value="Glycoside hydrolase/deacetylase"/>
    <property type="match status" value="1"/>
</dbReference>
<dbReference type="GO" id="GO:0005576">
    <property type="term" value="C:extracellular region"/>
    <property type="evidence" value="ECO:0007669"/>
    <property type="project" value="UniProtKB-SubCell"/>
</dbReference>
<evidence type="ECO:0000256" key="1">
    <source>
        <dbReference type="ARBA" id="ARBA00004613"/>
    </source>
</evidence>
<dbReference type="Proteomes" id="UP000012179">
    <property type="component" value="Chromosome"/>
</dbReference>
<evidence type="ECO:0000313" key="4">
    <source>
        <dbReference type="EMBL" id="ARO86528.1"/>
    </source>
</evidence>
<accession>A0A1W6SL56</accession>
<organism evidence="4 5">
    <name type="scientific">Nitrosospira lacus</name>
    <dbReference type="NCBI Taxonomy" id="1288494"/>
    <lineage>
        <taxon>Bacteria</taxon>
        <taxon>Pseudomonadati</taxon>
        <taxon>Pseudomonadota</taxon>
        <taxon>Betaproteobacteria</taxon>
        <taxon>Nitrosomonadales</taxon>
        <taxon>Nitrosomonadaceae</taxon>
        <taxon>Nitrosospira</taxon>
    </lineage>
</organism>
<evidence type="ECO:0000256" key="2">
    <source>
        <dbReference type="ARBA" id="ARBA00022729"/>
    </source>
</evidence>
<keyword evidence="2" id="KW-0732">Signal</keyword>
<dbReference type="InterPro" id="IPR002509">
    <property type="entry name" value="NODB_dom"/>
</dbReference>
<evidence type="ECO:0000313" key="5">
    <source>
        <dbReference type="Proteomes" id="UP000012179"/>
    </source>
</evidence>
<dbReference type="InterPro" id="IPR011330">
    <property type="entry name" value="Glyco_hydro/deAcase_b/a-brl"/>
</dbReference>
<dbReference type="GO" id="GO:0016810">
    <property type="term" value="F:hydrolase activity, acting on carbon-nitrogen (but not peptide) bonds"/>
    <property type="evidence" value="ECO:0007669"/>
    <property type="project" value="InterPro"/>
</dbReference>
<protein>
    <recommendedName>
        <fullName evidence="3">NodB homology domain-containing protein</fullName>
    </recommendedName>
</protein>
<dbReference type="Gene3D" id="3.20.20.370">
    <property type="entry name" value="Glycoside hydrolase/deacetylase"/>
    <property type="match status" value="1"/>
</dbReference>
<dbReference type="RefSeq" id="WP_004180890.1">
    <property type="nucleotide sequence ID" value="NZ_CP021106.3"/>
</dbReference>
<dbReference type="PANTHER" id="PTHR34216">
    <property type="match status" value="1"/>
</dbReference>
<comment type="subcellular location">
    <subcellularLocation>
        <location evidence="1">Secreted</location>
    </subcellularLocation>
</comment>
<dbReference type="eggNOG" id="COG0726">
    <property type="taxonomic scope" value="Bacteria"/>
</dbReference>